<dbReference type="SUPFAM" id="SSF52058">
    <property type="entry name" value="L domain-like"/>
    <property type="match status" value="1"/>
</dbReference>
<evidence type="ECO:0000313" key="1">
    <source>
        <dbReference type="EMBL" id="CDR47589.1"/>
    </source>
</evidence>
<accession>A0A061BI95</accession>
<dbReference type="Gene3D" id="3.80.10.10">
    <property type="entry name" value="Ribonuclease Inhibitor"/>
    <property type="match status" value="1"/>
</dbReference>
<dbReference type="InterPro" id="IPR032675">
    <property type="entry name" value="LRR_dom_sf"/>
</dbReference>
<dbReference type="AlphaFoldDB" id="A0A061BI95"/>
<gene>
    <name evidence="1" type="ORF">CYFA0S_34e00210g</name>
</gene>
<dbReference type="VEuPathDB" id="FungiDB:BON22_3506"/>
<reference evidence="1" key="1">
    <citation type="journal article" date="2014" name="Genome Announc.">
        <title>Genome sequence of the yeast Cyberlindnera fabianii (Hansenula fabianii).</title>
        <authorList>
            <person name="Freel K.C."/>
            <person name="Sarilar V."/>
            <person name="Neuveglise C."/>
            <person name="Devillers H."/>
            <person name="Friedrich A."/>
            <person name="Schacherer J."/>
        </authorList>
    </citation>
    <scope>NUCLEOTIDE SEQUENCE</scope>
    <source>
        <strain evidence="1">YJS4271</strain>
    </source>
</reference>
<protein>
    <submittedName>
        <fullName evidence="1">CYFA0S34e00210g1_1</fullName>
    </submittedName>
</protein>
<proteinExistence type="predicted"/>
<sequence>MTTIFCNLPNEIWLSIIDKLWPEDIHNLCIASYILKDRLRSLVGLFSDVDLSIDSEFNHLETKFIIPLDHKIPSEIISKAKKLPYLIVELHYKDNRTELSKALRSFSNVHISIRDVPHVFHSSRINDMIDITMPNTSQSWDDIYDEQYNEEWDRFHVKSITFKDVTSIILDSDPVARVPLLRFPHAISIQSKDDFRDHGAMKLELSSLKTIRVSGTMWSIKRIVNFDTVPATQVIVEHIQDVTAWHNLTWPKVEVITWDSSLSQLHNATLLTVHMTNARFERLKELRLHDIGIIQGLYSPLLETLCADNFDSNHDIDIERLYTPNLKHIELSGTCLKRFMPQTELNKVQSAVLRFSHVEFGESKVNLSFLSNVEELDIGHCTNFLKLATKIKTLRCLDPLGSRPSAPEGYYNLPHLTSLSLNCSRGKLIMPSRELISLQTLRLHHIQSDFNLISDSISTMFPNIINLELHTTIPQPLRGLKHYKIESLEVTSSSKGPLEIIEFELPRLKSFIASVVDEPFRPLRPSRNQSPSVVCLGSNKIEKFQVNGFNPITGEEFDESTRRVKRVRRAELVTIGPSR</sequence>
<name>A0A061BI95_CYBFA</name>
<dbReference type="EMBL" id="LK052919">
    <property type="protein sequence ID" value="CDR47589.1"/>
    <property type="molecule type" value="Genomic_DNA"/>
</dbReference>
<organism evidence="1">
    <name type="scientific">Cyberlindnera fabianii</name>
    <name type="common">Yeast</name>
    <name type="synonym">Hansenula fabianii</name>
    <dbReference type="NCBI Taxonomy" id="36022"/>
    <lineage>
        <taxon>Eukaryota</taxon>
        <taxon>Fungi</taxon>
        <taxon>Dikarya</taxon>
        <taxon>Ascomycota</taxon>
        <taxon>Saccharomycotina</taxon>
        <taxon>Saccharomycetes</taxon>
        <taxon>Phaffomycetales</taxon>
        <taxon>Phaffomycetaceae</taxon>
        <taxon>Cyberlindnera</taxon>
    </lineage>
</organism>